<keyword evidence="1" id="KW-0812">Transmembrane</keyword>
<reference evidence="2 3" key="1">
    <citation type="submission" date="2018-08" db="EMBL/GenBank/DDBJ databases">
        <title>Henriciella mobilis sp. nov., isolated from seawater.</title>
        <authorList>
            <person name="Cheng H."/>
            <person name="Wu Y.-H."/>
            <person name="Xu X.-W."/>
            <person name="Guo L.-L."/>
        </authorList>
    </citation>
    <scope>NUCLEOTIDE SEQUENCE [LARGE SCALE GENOMIC DNA]</scope>
    <source>
        <strain evidence="2 3">CCUG66934</strain>
    </source>
</reference>
<dbReference type="Proteomes" id="UP000265431">
    <property type="component" value="Unassembled WGS sequence"/>
</dbReference>
<dbReference type="AlphaFoldDB" id="A0A399QUV3"/>
<accession>A0A399QUV3</accession>
<keyword evidence="1" id="KW-1133">Transmembrane helix</keyword>
<feature type="transmembrane region" description="Helical" evidence="1">
    <location>
        <begin position="5"/>
        <end position="25"/>
    </location>
</feature>
<dbReference type="RefSeq" id="WP_119380441.1">
    <property type="nucleotide sequence ID" value="NZ_QWGB01000009.1"/>
</dbReference>
<keyword evidence="3" id="KW-1185">Reference proteome</keyword>
<evidence type="ECO:0000256" key="1">
    <source>
        <dbReference type="SAM" id="Phobius"/>
    </source>
</evidence>
<evidence type="ECO:0000313" key="2">
    <source>
        <dbReference type="EMBL" id="RIJ21289.1"/>
    </source>
</evidence>
<sequence>MSSFAIYTIGFIIFLGGLIWAAVALGVPGQWVAIGAVILGGLGLITAVTNTRRKDETPATEGEPSN</sequence>
<gene>
    <name evidence="2" type="ORF">D1224_13285</name>
</gene>
<evidence type="ECO:0000313" key="3">
    <source>
        <dbReference type="Proteomes" id="UP000265431"/>
    </source>
</evidence>
<proteinExistence type="predicted"/>
<feature type="transmembrane region" description="Helical" evidence="1">
    <location>
        <begin position="31"/>
        <end position="49"/>
    </location>
</feature>
<organism evidence="2 3">
    <name type="scientific">Henriciella barbarensis</name>
    <dbReference type="NCBI Taxonomy" id="86342"/>
    <lineage>
        <taxon>Bacteria</taxon>
        <taxon>Pseudomonadati</taxon>
        <taxon>Pseudomonadota</taxon>
        <taxon>Alphaproteobacteria</taxon>
        <taxon>Hyphomonadales</taxon>
        <taxon>Hyphomonadaceae</taxon>
        <taxon>Henriciella</taxon>
    </lineage>
</organism>
<name>A0A399QUV3_9PROT</name>
<comment type="caution">
    <text evidence="2">The sequence shown here is derived from an EMBL/GenBank/DDBJ whole genome shotgun (WGS) entry which is preliminary data.</text>
</comment>
<protein>
    <submittedName>
        <fullName evidence="2">Uncharacterized protein</fullName>
    </submittedName>
</protein>
<keyword evidence="1" id="KW-0472">Membrane</keyword>
<dbReference type="EMBL" id="QWGB01000009">
    <property type="protein sequence ID" value="RIJ21289.1"/>
    <property type="molecule type" value="Genomic_DNA"/>
</dbReference>